<accession>A0ABD0M5R1</accession>
<dbReference type="EMBL" id="JACVVK020000006">
    <property type="protein sequence ID" value="KAK7506739.1"/>
    <property type="molecule type" value="Genomic_DNA"/>
</dbReference>
<comment type="caution">
    <text evidence="2">The sequence shown here is derived from an EMBL/GenBank/DDBJ whole genome shotgun (WGS) entry which is preliminary data.</text>
</comment>
<dbReference type="SUPFAM" id="SSF55797">
    <property type="entry name" value="PR-1-like"/>
    <property type="match status" value="1"/>
</dbReference>
<reference evidence="2 3" key="1">
    <citation type="journal article" date="2023" name="Sci. Data">
        <title>Genome assembly of the Korean intertidal mud-creeper Batillaria attramentaria.</title>
        <authorList>
            <person name="Patra A.K."/>
            <person name="Ho P.T."/>
            <person name="Jun S."/>
            <person name="Lee S.J."/>
            <person name="Kim Y."/>
            <person name="Won Y.J."/>
        </authorList>
    </citation>
    <scope>NUCLEOTIDE SEQUENCE [LARGE SCALE GENOMIC DNA]</scope>
    <source>
        <strain evidence="2">Wonlab-2016</strain>
    </source>
</reference>
<dbReference type="Proteomes" id="UP001519460">
    <property type="component" value="Unassembled WGS sequence"/>
</dbReference>
<gene>
    <name evidence="2" type="ORF">BaRGS_00002214</name>
</gene>
<dbReference type="PRINTS" id="PR00837">
    <property type="entry name" value="V5TPXLIKE"/>
</dbReference>
<protein>
    <recommendedName>
        <fullName evidence="1">SCP domain-containing protein</fullName>
    </recommendedName>
</protein>
<dbReference type="PANTHER" id="PTHR10334">
    <property type="entry name" value="CYSTEINE-RICH SECRETORY PROTEIN-RELATED"/>
    <property type="match status" value="1"/>
</dbReference>
<dbReference type="Pfam" id="PF00188">
    <property type="entry name" value="CAP"/>
    <property type="match status" value="1"/>
</dbReference>
<keyword evidence="3" id="KW-1185">Reference proteome</keyword>
<dbReference type="InterPro" id="IPR001283">
    <property type="entry name" value="CRISP-related"/>
</dbReference>
<dbReference type="AlphaFoldDB" id="A0ABD0M5R1"/>
<dbReference type="SMART" id="SM00198">
    <property type="entry name" value="SCP"/>
    <property type="match status" value="1"/>
</dbReference>
<evidence type="ECO:0000313" key="3">
    <source>
        <dbReference type="Proteomes" id="UP001519460"/>
    </source>
</evidence>
<proteinExistence type="predicted"/>
<name>A0ABD0M5R1_9CAEN</name>
<evidence type="ECO:0000259" key="1">
    <source>
        <dbReference type="SMART" id="SM00198"/>
    </source>
</evidence>
<evidence type="ECO:0000313" key="2">
    <source>
        <dbReference type="EMBL" id="KAK7506739.1"/>
    </source>
</evidence>
<dbReference type="InterPro" id="IPR035940">
    <property type="entry name" value="CAP_sf"/>
</dbReference>
<sequence>MCLEDRGTEVVLDQATKSALVQKHNYFRRQVSPRAGNMPKVVWDDELALVAGKWARQCVVGHDENKARRVPSLPGIHVGQNGAFGQQTFVAGVQTWFNEVADFEYGKGETTEGAVVGHYVQLVSARVQRIGCGQAYCPGYNYTRYYFCNYAIGTYSSDRQTPYAKATKSCAHCPGFCDSSGKLCDCGGKICLNGGTFDISTCSCSCPDIFSGPTCETLTCPSEDRFYCGEDSWKPSACDKYGILAAVKCPYMCGLCPD</sequence>
<feature type="non-terminal residue" evidence="2">
    <location>
        <position position="258"/>
    </location>
</feature>
<organism evidence="2 3">
    <name type="scientific">Batillaria attramentaria</name>
    <dbReference type="NCBI Taxonomy" id="370345"/>
    <lineage>
        <taxon>Eukaryota</taxon>
        <taxon>Metazoa</taxon>
        <taxon>Spiralia</taxon>
        <taxon>Lophotrochozoa</taxon>
        <taxon>Mollusca</taxon>
        <taxon>Gastropoda</taxon>
        <taxon>Caenogastropoda</taxon>
        <taxon>Sorbeoconcha</taxon>
        <taxon>Cerithioidea</taxon>
        <taxon>Batillariidae</taxon>
        <taxon>Batillaria</taxon>
    </lineage>
</organism>
<feature type="domain" description="SCP" evidence="1">
    <location>
        <begin position="15"/>
        <end position="157"/>
    </location>
</feature>
<dbReference type="Gene3D" id="3.40.33.10">
    <property type="entry name" value="CAP"/>
    <property type="match status" value="1"/>
</dbReference>
<dbReference type="InterPro" id="IPR014044">
    <property type="entry name" value="CAP_dom"/>
</dbReference>